<accession>A0ABD3PGC6</accession>
<feature type="chain" id="PRO_5044813675" evidence="1">
    <location>
        <begin position="21"/>
        <end position="383"/>
    </location>
</feature>
<keyword evidence="3" id="KW-1185">Reference proteome</keyword>
<reference evidence="2 3" key="1">
    <citation type="submission" date="2024-10" db="EMBL/GenBank/DDBJ databases">
        <title>Updated reference genomes for cyclostephanoid diatoms.</title>
        <authorList>
            <person name="Roberts W.R."/>
            <person name="Alverson A.J."/>
        </authorList>
    </citation>
    <scope>NUCLEOTIDE SEQUENCE [LARGE SCALE GENOMIC DNA]</scope>
    <source>
        <strain evidence="2 3">AJA010-31</strain>
    </source>
</reference>
<keyword evidence="1" id="KW-0732">Signal</keyword>
<dbReference type="PANTHER" id="PTHR40535:SF1">
    <property type="entry name" value="CHROMOSOME UNDETERMINED SCAFFOLD_9, WHOLE GENOME SHOTGUN SEQUENCE"/>
    <property type="match status" value="1"/>
</dbReference>
<dbReference type="Proteomes" id="UP001530400">
    <property type="component" value="Unassembled WGS sequence"/>
</dbReference>
<gene>
    <name evidence="2" type="ORF">ACHAWO_010706</name>
</gene>
<protein>
    <submittedName>
        <fullName evidence="2">Uncharacterized protein</fullName>
    </submittedName>
</protein>
<organism evidence="2 3">
    <name type="scientific">Cyclotella atomus</name>
    <dbReference type="NCBI Taxonomy" id="382360"/>
    <lineage>
        <taxon>Eukaryota</taxon>
        <taxon>Sar</taxon>
        <taxon>Stramenopiles</taxon>
        <taxon>Ochrophyta</taxon>
        <taxon>Bacillariophyta</taxon>
        <taxon>Coscinodiscophyceae</taxon>
        <taxon>Thalassiosirophycidae</taxon>
        <taxon>Stephanodiscales</taxon>
        <taxon>Stephanodiscaceae</taxon>
        <taxon>Cyclotella</taxon>
    </lineage>
</organism>
<sequence>MRLISTLIFPLILKGSIIDATNDNDHPFIRRVQTNQQLLPQCGYPNPCWCDVKAPTSTVDECPPYPADKIYTFKPNEADFFASLQLTNPRYKDLKLCYPDLSTSVNLMGISVDPNILCDDEILLSLGKAGKTAKTTSKCLPKCKSHPKTAVCGIQFMHDDCKVSPDEYDANCLSENVADSYSIRTFNNDKKREKSGYFRFHDGACGVCSTAQDLASFMRYSFPDPLNPFPTIDTMSFLCHMNVTQTNPTIAPKKMVDEVSVCLQQGIPGVVPSAGLSPTCAYAWAINVFLTGLHENEGGCNTVCTGMLNLLLNKTCIPDTTYKCPYDPADCSLQECLQCDDSVSGVQFYELSGMTRRFAGIHTMLPRPCGELADINHTCVAKL</sequence>
<proteinExistence type="predicted"/>
<dbReference type="AlphaFoldDB" id="A0ABD3PGC6"/>
<name>A0ABD3PGC6_9STRA</name>
<comment type="caution">
    <text evidence="2">The sequence shown here is derived from an EMBL/GenBank/DDBJ whole genome shotgun (WGS) entry which is preliminary data.</text>
</comment>
<evidence type="ECO:0000313" key="3">
    <source>
        <dbReference type="Proteomes" id="UP001530400"/>
    </source>
</evidence>
<evidence type="ECO:0000313" key="2">
    <source>
        <dbReference type="EMBL" id="KAL3787148.1"/>
    </source>
</evidence>
<evidence type="ECO:0000256" key="1">
    <source>
        <dbReference type="SAM" id="SignalP"/>
    </source>
</evidence>
<feature type="signal peptide" evidence="1">
    <location>
        <begin position="1"/>
        <end position="20"/>
    </location>
</feature>
<dbReference type="PANTHER" id="PTHR40535">
    <property type="entry name" value="CHROMOSOME UNDETERMINED SCAFFOLD_9, WHOLE GENOME SHOTGUN SEQUENCE"/>
    <property type="match status" value="1"/>
</dbReference>
<dbReference type="EMBL" id="JALLPJ020000622">
    <property type="protein sequence ID" value="KAL3787148.1"/>
    <property type="molecule type" value="Genomic_DNA"/>
</dbReference>